<protein>
    <submittedName>
        <fullName evidence="1">Uncharacterized protein</fullName>
    </submittedName>
</protein>
<dbReference type="Proteomes" id="UP001168972">
    <property type="component" value="Unassembled WGS sequence"/>
</dbReference>
<evidence type="ECO:0000313" key="1">
    <source>
        <dbReference type="EMBL" id="KAK0167008.1"/>
    </source>
</evidence>
<organism evidence="1 2">
    <name type="scientific">Microctonus hyperodae</name>
    <name type="common">Parasitoid wasp</name>
    <dbReference type="NCBI Taxonomy" id="165561"/>
    <lineage>
        <taxon>Eukaryota</taxon>
        <taxon>Metazoa</taxon>
        <taxon>Ecdysozoa</taxon>
        <taxon>Arthropoda</taxon>
        <taxon>Hexapoda</taxon>
        <taxon>Insecta</taxon>
        <taxon>Pterygota</taxon>
        <taxon>Neoptera</taxon>
        <taxon>Endopterygota</taxon>
        <taxon>Hymenoptera</taxon>
        <taxon>Apocrita</taxon>
        <taxon>Ichneumonoidea</taxon>
        <taxon>Braconidae</taxon>
        <taxon>Euphorinae</taxon>
        <taxon>Microctonus</taxon>
    </lineage>
</organism>
<keyword evidence="2" id="KW-1185">Reference proteome</keyword>
<reference evidence="1" key="1">
    <citation type="journal article" date="2023" name="bioRxiv">
        <title>Scaffold-level genome assemblies of two parasitoid biocontrol wasps reveal the parthenogenesis mechanism and an associated novel virus.</title>
        <authorList>
            <person name="Inwood S."/>
            <person name="Skelly J."/>
            <person name="Guhlin J."/>
            <person name="Harrop T."/>
            <person name="Goldson S."/>
            <person name="Dearden P."/>
        </authorList>
    </citation>
    <scope>NUCLEOTIDE SEQUENCE</scope>
    <source>
        <strain evidence="1">Lincoln</strain>
        <tissue evidence="1">Whole body</tissue>
    </source>
</reference>
<gene>
    <name evidence="1" type="ORF">PV327_004463</name>
</gene>
<dbReference type="EMBL" id="JAQQBR010001832">
    <property type="protein sequence ID" value="KAK0167008.1"/>
    <property type="molecule type" value="Genomic_DNA"/>
</dbReference>
<accession>A0AA39FCM1</accession>
<comment type="caution">
    <text evidence="1">The sequence shown here is derived from an EMBL/GenBank/DDBJ whole genome shotgun (WGS) entry which is preliminary data.</text>
</comment>
<dbReference type="AlphaFoldDB" id="A0AA39FCM1"/>
<name>A0AA39FCM1_MICHY</name>
<evidence type="ECO:0000313" key="2">
    <source>
        <dbReference type="Proteomes" id="UP001168972"/>
    </source>
</evidence>
<sequence>MGFLSDVERMRRASTHTLAPKVIHRVREERLDEKTWRQDNRFTRQDPRPIISVAVASGLSLAGRAGRIAKAEER</sequence>
<reference evidence="1" key="2">
    <citation type="submission" date="2023-03" db="EMBL/GenBank/DDBJ databases">
        <authorList>
            <person name="Inwood S.N."/>
            <person name="Skelly J.G."/>
            <person name="Guhlin J."/>
            <person name="Harrop T.W.R."/>
            <person name="Goldson S.G."/>
            <person name="Dearden P.K."/>
        </authorList>
    </citation>
    <scope>NUCLEOTIDE SEQUENCE</scope>
    <source>
        <strain evidence="1">Lincoln</strain>
        <tissue evidence="1">Whole body</tissue>
    </source>
</reference>
<proteinExistence type="predicted"/>